<proteinExistence type="predicted"/>
<evidence type="ECO:0000256" key="1">
    <source>
        <dbReference type="SAM" id="Phobius"/>
    </source>
</evidence>
<organism evidence="2 3">
    <name type="scientific">Streblomastix strix</name>
    <dbReference type="NCBI Taxonomy" id="222440"/>
    <lineage>
        <taxon>Eukaryota</taxon>
        <taxon>Metamonada</taxon>
        <taxon>Preaxostyla</taxon>
        <taxon>Oxymonadida</taxon>
        <taxon>Streblomastigidae</taxon>
        <taxon>Streblomastix</taxon>
    </lineage>
</organism>
<gene>
    <name evidence="2" type="ORF">EZS28_041747</name>
</gene>
<sequence length="227" mass="26450">MQVIHSENKSKIHLNDVHLNDGIKCYDLHDVYDYYDVYDYQDAQDDAFLFDYQDIYDDDEVYYTHHALQFALVSIASSTPRCQWNYSVSRLIKEVLADIFETDDYCDVDPEYDSGIIAIIEFFIYYSTISFFFKLKPSLFISAAFDSQVSFRTFTGLMTHIFSVIFPTILYPSNADIVIIIIMDTQNIILANIFNPTLFIELRAFRGVIIRMKIPPYAATHEHTTPN</sequence>
<keyword evidence="1" id="KW-0812">Transmembrane</keyword>
<evidence type="ECO:0000313" key="3">
    <source>
        <dbReference type="Proteomes" id="UP000324800"/>
    </source>
</evidence>
<name>A0A5J4TWU9_9EUKA</name>
<keyword evidence="1" id="KW-0472">Membrane</keyword>
<dbReference type="Proteomes" id="UP000324800">
    <property type="component" value="Unassembled WGS sequence"/>
</dbReference>
<evidence type="ECO:0000313" key="2">
    <source>
        <dbReference type="EMBL" id="KAA6362727.1"/>
    </source>
</evidence>
<dbReference type="EMBL" id="SNRW01023805">
    <property type="protein sequence ID" value="KAA6362727.1"/>
    <property type="molecule type" value="Genomic_DNA"/>
</dbReference>
<keyword evidence="1" id="KW-1133">Transmembrane helix</keyword>
<accession>A0A5J4TWU9</accession>
<feature type="transmembrane region" description="Helical" evidence="1">
    <location>
        <begin position="154"/>
        <end position="171"/>
    </location>
</feature>
<reference evidence="2 3" key="1">
    <citation type="submission" date="2019-03" db="EMBL/GenBank/DDBJ databases">
        <title>Single cell metagenomics reveals metabolic interactions within the superorganism composed of flagellate Streblomastix strix and complex community of Bacteroidetes bacteria on its surface.</title>
        <authorList>
            <person name="Treitli S.C."/>
            <person name="Kolisko M."/>
            <person name="Husnik F."/>
            <person name="Keeling P."/>
            <person name="Hampl V."/>
        </authorList>
    </citation>
    <scope>NUCLEOTIDE SEQUENCE [LARGE SCALE GENOMIC DNA]</scope>
    <source>
        <strain evidence="2">ST1C</strain>
    </source>
</reference>
<protein>
    <submittedName>
        <fullName evidence="2">Uncharacterized protein</fullName>
    </submittedName>
</protein>
<dbReference type="AlphaFoldDB" id="A0A5J4TWU9"/>
<comment type="caution">
    <text evidence="2">The sequence shown here is derived from an EMBL/GenBank/DDBJ whole genome shotgun (WGS) entry which is preliminary data.</text>
</comment>